<comment type="similarity">
    <text evidence="7">Belongs to the binding-protein-dependent transport system permease family.</text>
</comment>
<keyword evidence="2 7" id="KW-0813">Transport</keyword>
<dbReference type="CDD" id="cd06261">
    <property type="entry name" value="TM_PBP2"/>
    <property type="match status" value="1"/>
</dbReference>
<feature type="transmembrane region" description="Helical" evidence="7">
    <location>
        <begin position="15"/>
        <end position="36"/>
    </location>
</feature>
<sequence length="322" mass="34416">MSSLRTTGRAIVRPLLRFALTLFVASLIIFALMRAVPGNPARVALGVNATEEAVGKLSSELGLDRPLLTQYWEWVKGLFTGNFGQSLSSQQDITPLVLDRAQVTLILIGLAMLLALAGAIPVGMWLALRNRSRGADVVSAGTQLGIAVPSFLLGIILVAIFAVHLGWLPANGWVPPNQGAGEFIRHLILPVIALAVVQGAMLTRYVRSAVLDVLHQDYIRTARALGQSPWEALKRHGLRNAALPVLTVAGVQLTTMVVGAVVIESVFVIPGIGSMLLDAVSVRDLTTVQTLVMLLVAFALVVNALTDVAYRFIDPRITAGEK</sequence>
<dbReference type="PANTHER" id="PTHR43163">
    <property type="entry name" value="DIPEPTIDE TRANSPORT SYSTEM PERMEASE PROTEIN DPPB-RELATED"/>
    <property type="match status" value="1"/>
</dbReference>
<dbReference type="GO" id="GO:0005886">
    <property type="term" value="C:plasma membrane"/>
    <property type="evidence" value="ECO:0007669"/>
    <property type="project" value="UniProtKB-SubCell"/>
</dbReference>
<dbReference type="InterPro" id="IPR035906">
    <property type="entry name" value="MetI-like_sf"/>
</dbReference>
<dbReference type="PANTHER" id="PTHR43163:SF6">
    <property type="entry name" value="DIPEPTIDE TRANSPORT SYSTEM PERMEASE PROTEIN DPPB-RELATED"/>
    <property type="match status" value="1"/>
</dbReference>
<dbReference type="SUPFAM" id="SSF161098">
    <property type="entry name" value="MetI-like"/>
    <property type="match status" value="1"/>
</dbReference>
<evidence type="ECO:0000256" key="1">
    <source>
        <dbReference type="ARBA" id="ARBA00004651"/>
    </source>
</evidence>
<feature type="transmembrane region" description="Helical" evidence="7">
    <location>
        <begin position="140"/>
        <end position="163"/>
    </location>
</feature>
<evidence type="ECO:0000256" key="7">
    <source>
        <dbReference type="RuleBase" id="RU363032"/>
    </source>
</evidence>
<evidence type="ECO:0000256" key="4">
    <source>
        <dbReference type="ARBA" id="ARBA00022692"/>
    </source>
</evidence>
<proteinExistence type="inferred from homology"/>
<accession>A0A8I1L8A4</accession>
<evidence type="ECO:0000256" key="2">
    <source>
        <dbReference type="ARBA" id="ARBA00022448"/>
    </source>
</evidence>
<protein>
    <submittedName>
        <fullName evidence="9">ABC transporter permease</fullName>
    </submittedName>
</protein>
<dbReference type="EMBL" id="JAEHFL010000002">
    <property type="protein sequence ID" value="MBK3427313.1"/>
    <property type="molecule type" value="Genomic_DNA"/>
</dbReference>
<comment type="subcellular location">
    <subcellularLocation>
        <location evidence="1 7">Cell membrane</location>
        <topology evidence="1 7">Multi-pass membrane protein</topology>
    </subcellularLocation>
</comment>
<dbReference type="RefSeq" id="WP_005324155.1">
    <property type="nucleotide sequence ID" value="NZ_JAEHFL010000002.1"/>
</dbReference>
<evidence type="ECO:0000256" key="6">
    <source>
        <dbReference type="ARBA" id="ARBA00023136"/>
    </source>
</evidence>
<reference evidence="9 10" key="1">
    <citation type="submission" date="2020-12" db="EMBL/GenBank/DDBJ databases">
        <title>Draft genome sequence of the commensal strain Corynebacterium tuberculostearicum MFP09/CIP 102622 isolated from human skin.</title>
        <authorList>
            <person name="Boukerb A.M."/>
            <person name="Janvier X."/>
            <person name="Feuilloley M.G.J."/>
            <person name="Groboillot A."/>
        </authorList>
    </citation>
    <scope>NUCLEOTIDE SEQUENCE [LARGE SCALE GENOMIC DNA]</scope>
    <source>
        <strain evidence="9 10">CIP 102622</strain>
    </source>
</reference>
<evidence type="ECO:0000256" key="3">
    <source>
        <dbReference type="ARBA" id="ARBA00022475"/>
    </source>
</evidence>
<dbReference type="GO" id="GO:0071916">
    <property type="term" value="F:dipeptide transmembrane transporter activity"/>
    <property type="evidence" value="ECO:0007669"/>
    <property type="project" value="TreeGrafter"/>
</dbReference>
<dbReference type="Pfam" id="PF00528">
    <property type="entry name" value="BPD_transp_1"/>
    <property type="match status" value="1"/>
</dbReference>
<dbReference type="AlphaFoldDB" id="A0A8I1L8A4"/>
<feature type="transmembrane region" description="Helical" evidence="7">
    <location>
        <begin position="183"/>
        <end position="202"/>
    </location>
</feature>
<gene>
    <name evidence="9" type="ORF">JDP02_02145</name>
</gene>
<keyword evidence="10" id="KW-1185">Reference proteome</keyword>
<feature type="transmembrane region" description="Helical" evidence="7">
    <location>
        <begin position="292"/>
        <end position="313"/>
    </location>
</feature>
<evidence type="ECO:0000259" key="8">
    <source>
        <dbReference type="PROSITE" id="PS50928"/>
    </source>
</evidence>
<comment type="caution">
    <text evidence="9">The sequence shown here is derived from an EMBL/GenBank/DDBJ whole genome shotgun (WGS) entry which is preliminary data.</text>
</comment>
<feature type="domain" description="ABC transmembrane type-1" evidence="8">
    <location>
        <begin position="101"/>
        <end position="306"/>
    </location>
</feature>
<dbReference type="Proteomes" id="UP000603369">
    <property type="component" value="Unassembled WGS sequence"/>
</dbReference>
<keyword evidence="4 7" id="KW-0812">Transmembrane</keyword>
<keyword evidence="6 7" id="KW-0472">Membrane</keyword>
<evidence type="ECO:0000313" key="10">
    <source>
        <dbReference type="Proteomes" id="UP000603369"/>
    </source>
</evidence>
<feature type="transmembrane region" description="Helical" evidence="7">
    <location>
        <begin position="243"/>
        <end position="272"/>
    </location>
</feature>
<dbReference type="Pfam" id="PF19300">
    <property type="entry name" value="BPD_transp_1_N"/>
    <property type="match status" value="1"/>
</dbReference>
<dbReference type="PROSITE" id="PS50928">
    <property type="entry name" value="ABC_TM1"/>
    <property type="match status" value="1"/>
</dbReference>
<keyword evidence="3" id="KW-1003">Cell membrane</keyword>
<dbReference type="InterPro" id="IPR000515">
    <property type="entry name" value="MetI-like"/>
</dbReference>
<name>A0A8I1L8A4_9CORY</name>
<feature type="transmembrane region" description="Helical" evidence="7">
    <location>
        <begin position="105"/>
        <end position="128"/>
    </location>
</feature>
<keyword evidence="5 7" id="KW-1133">Transmembrane helix</keyword>
<dbReference type="Gene3D" id="1.10.3720.10">
    <property type="entry name" value="MetI-like"/>
    <property type="match status" value="1"/>
</dbReference>
<organism evidence="9 10">
    <name type="scientific">Corynebacterium tuberculostearicum</name>
    <dbReference type="NCBI Taxonomy" id="38304"/>
    <lineage>
        <taxon>Bacteria</taxon>
        <taxon>Bacillati</taxon>
        <taxon>Actinomycetota</taxon>
        <taxon>Actinomycetes</taxon>
        <taxon>Mycobacteriales</taxon>
        <taxon>Corynebacteriaceae</taxon>
        <taxon>Corynebacterium</taxon>
    </lineage>
</organism>
<evidence type="ECO:0000256" key="5">
    <source>
        <dbReference type="ARBA" id="ARBA00022989"/>
    </source>
</evidence>
<dbReference type="InterPro" id="IPR045621">
    <property type="entry name" value="BPD_transp_1_N"/>
</dbReference>
<evidence type="ECO:0000313" key="9">
    <source>
        <dbReference type="EMBL" id="MBK3427313.1"/>
    </source>
</evidence>